<organism evidence="2 3">
    <name type="scientific">Caulifigura coniformis</name>
    <dbReference type="NCBI Taxonomy" id="2527983"/>
    <lineage>
        <taxon>Bacteria</taxon>
        <taxon>Pseudomonadati</taxon>
        <taxon>Planctomycetota</taxon>
        <taxon>Planctomycetia</taxon>
        <taxon>Planctomycetales</taxon>
        <taxon>Planctomycetaceae</taxon>
        <taxon>Caulifigura</taxon>
    </lineage>
</organism>
<evidence type="ECO:0000313" key="2">
    <source>
        <dbReference type="EMBL" id="QDT54941.1"/>
    </source>
</evidence>
<keyword evidence="1" id="KW-0472">Membrane</keyword>
<evidence type="ECO:0000313" key="3">
    <source>
        <dbReference type="Proteomes" id="UP000315700"/>
    </source>
</evidence>
<dbReference type="KEGG" id="ccos:Pan44_29820"/>
<accession>A0A517SFP0</accession>
<dbReference type="InParanoid" id="A0A517SFP0"/>
<dbReference type="Proteomes" id="UP000315700">
    <property type="component" value="Chromosome"/>
</dbReference>
<sequence>MEELALFVVQAVGEVVAEIVIKLPGYGVMRLFGRAPVEDPDGCAVLLLGMGFWGVAAACALFIWQITR</sequence>
<keyword evidence="1" id="KW-1133">Transmembrane helix</keyword>
<evidence type="ECO:0000256" key="1">
    <source>
        <dbReference type="SAM" id="Phobius"/>
    </source>
</evidence>
<proteinExistence type="predicted"/>
<dbReference type="EMBL" id="CP036271">
    <property type="protein sequence ID" value="QDT54941.1"/>
    <property type="molecule type" value="Genomic_DNA"/>
</dbReference>
<reference evidence="2 3" key="1">
    <citation type="submission" date="2019-02" db="EMBL/GenBank/DDBJ databases">
        <title>Deep-cultivation of Planctomycetes and their phenomic and genomic characterization uncovers novel biology.</title>
        <authorList>
            <person name="Wiegand S."/>
            <person name="Jogler M."/>
            <person name="Boedeker C."/>
            <person name="Pinto D."/>
            <person name="Vollmers J."/>
            <person name="Rivas-Marin E."/>
            <person name="Kohn T."/>
            <person name="Peeters S.H."/>
            <person name="Heuer A."/>
            <person name="Rast P."/>
            <person name="Oberbeckmann S."/>
            <person name="Bunk B."/>
            <person name="Jeske O."/>
            <person name="Meyerdierks A."/>
            <person name="Storesund J.E."/>
            <person name="Kallscheuer N."/>
            <person name="Luecker S."/>
            <person name="Lage O.M."/>
            <person name="Pohl T."/>
            <person name="Merkel B.J."/>
            <person name="Hornburger P."/>
            <person name="Mueller R.-W."/>
            <person name="Bruemmer F."/>
            <person name="Labrenz M."/>
            <person name="Spormann A.M."/>
            <person name="Op den Camp H."/>
            <person name="Overmann J."/>
            <person name="Amann R."/>
            <person name="Jetten M.S.M."/>
            <person name="Mascher T."/>
            <person name="Medema M.H."/>
            <person name="Devos D.P."/>
            <person name="Kaster A.-K."/>
            <person name="Ovreas L."/>
            <person name="Rohde M."/>
            <person name="Galperin M.Y."/>
            <person name="Jogler C."/>
        </authorList>
    </citation>
    <scope>NUCLEOTIDE SEQUENCE [LARGE SCALE GENOMIC DNA]</scope>
    <source>
        <strain evidence="2 3">Pan44</strain>
    </source>
</reference>
<protein>
    <submittedName>
        <fullName evidence="2">Uncharacterized protein</fullName>
    </submittedName>
</protein>
<keyword evidence="1" id="KW-0812">Transmembrane</keyword>
<dbReference type="AlphaFoldDB" id="A0A517SFP0"/>
<gene>
    <name evidence="2" type="ORF">Pan44_29820</name>
</gene>
<dbReference type="RefSeq" id="WP_145030751.1">
    <property type="nucleotide sequence ID" value="NZ_CP036271.1"/>
</dbReference>
<keyword evidence="3" id="KW-1185">Reference proteome</keyword>
<name>A0A517SFP0_9PLAN</name>
<feature type="transmembrane region" description="Helical" evidence="1">
    <location>
        <begin position="44"/>
        <end position="64"/>
    </location>
</feature>